<evidence type="ECO:0000313" key="2">
    <source>
        <dbReference type="Proteomes" id="UP000838100"/>
    </source>
</evidence>
<reference evidence="1" key="1">
    <citation type="submission" date="2021-12" db="EMBL/GenBank/DDBJ databases">
        <authorList>
            <person name="Rodrigo-Torres L."/>
            <person name="Arahal R. D."/>
            <person name="Lucena T."/>
        </authorList>
    </citation>
    <scope>NUCLEOTIDE SEQUENCE</scope>
    <source>
        <strain evidence="1">CECT 8267</strain>
    </source>
</reference>
<proteinExistence type="predicted"/>
<sequence length="122" mass="13507">MEQPHSTMYLDHTDQQLEDYIDAIIDLVDFDFAVKTMTDYADPAVSAPLLAKQLTEAFERDALYGIGFESLEEEQFLFSLIAGEYRHGLMAATSEAQQLALADKLDPLFAVLASVLAAEMLG</sequence>
<comment type="caution">
    <text evidence="1">The sequence shown here is derived from an EMBL/GenBank/DDBJ whole genome shotgun (WGS) entry which is preliminary data.</text>
</comment>
<evidence type="ECO:0000313" key="1">
    <source>
        <dbReference type="EMBL" id="CAH0990767.1"/>
    </source>
</evidence>
<dbReference type="Proteomes" id="UP000838100">
    <property type="component" value="Unassembled WGS sequence"/>
</dbReference>
<dbReference type="RefSeq" id="WP_237443440.1">
    <property type="nucleotide sequence ID" value="NZ_CAKLPX010000001.1"/>
</dbReference>
<accession>A0ABM9ACU1</accession>
<organism evidence="1 2">
    <name type="scientific">Sinobacterium norvegicum</name>
    <dbReference type="NCBI Taxonomy" id="1641715"/>
    <lineage>
        <taxon>Bacteria</taxon>
        <taxon>Pseudomonadati</taxon>
        <taxon>Pseudomonadota</taxon>
        <taxon>Gammaproteobacteria</taxon>
        <taxon>Cellvibrionales</taxon>
        <taxon>Spongiibacteraceae</taxon>
        <taxon>Sinobacterium</taxon>
    </lineage>
</organism>
<name>A0ABM9ACU1_9GAMM</name>
<protein>
    <submittedName>
        <fullName evidence="1">Uncharacterized protein</fullName>
    </submittedName>
</protein>
<gene>
    <name evidence="1" type="ORF">SIN8267_00866</name>
</gene>
<keyword evidence="2" id="KW-1185">Reference proteome</keyword>
<dbReference type="EMBL" id="CAKLPX010000001">
    <property type="protein sequence ID" value="CAH0990767.1"/>
    <property type="molecule type" value="Genomic_DNA"/>
</dbReference>